<dbReference type="InterPro" id="IPR006086">
    <property type="entry name" value="XPG-I_dom"/>
</dbReference>
<evidence type="ECO:0000256" key="7">
    <source>
        <dbReference type="ARBA" id="ARBA00022833"/>
    </source>
</evidence>
<feature type="region of interest" description="Disordered" evidence="13">
    <location>
        <begin position="1136"/>
        <end position="1198"/>
    </location>
</feature>
<dbReference type="Gene3D" id="3.40.50.1010">
    <property type="entry name" value="5'-nuclease"/>
    <property type="match status" value="1"/>
</dbReference>
<dbReference type="Gene3D" id="3.10.129.10">
    <property type="entry name" value="Hotdog Thioesterase"/>
    <property type="match status" value="1"/>
</dbReference>
<dbReference type="PANTHER" id="PTHR11081:SF9">
    <property type="entry name" value="FLAP ENDONUCLEASE 1"/>
    <property type="match status" value="1"/>
</dbReference>
<feature type="compositionally biased region" description="Acidic residues" evidence="13">
    <location>
        <begin position="1145"/>
        <end position="1154"/>
    </location>
</feature>
<dbReference type="PROSITE" id="PS00841">
    <property type="entry name" value="XPG_1"/>
    <property type="match status" value="1"/>
</dbReference>
<feature type="region of interest" description="Disordered" evidence="13">
    <location>
        <begin position="1260"/>
        <end position="1307"/>
    </location>
</feature>
<dbReference type="SMART" id="SM00279">
    <property type="entry name" value="HhH2"/>
    <property type="match status" value="1"/>
</dbReference>
<dbReference type="InterPro" id="IPR023426">
    <property type="entry name" value="Flap_endonuc"/>
</dbReference>
<reference evidence="15" key="1">
    <citation type="submission" date="2014-09" db="EMBL/GenBank/DDBJ databases">
        <title>Genome sequence of the luminous mushroom Mycena chlorophos for searching fungal bioluminescence genes.</title>
        <authorList>
            <person name="Tanaka Y."/>
            <person name="Kasuga D."/>
            <person name="Oba Y."/>
            <person name="Hase S."/>
            <person name="Sato K."/>
            <person name="Oba Y."/>
            <person name="Sakakibara Y."/>
        </authorList>
    </citation>
    <scope>NUCLEOTIDE SEQUENCE</scope>
</reference>
<accession>A0ABQ0MCE0</accession>
<keyword evidence="5 11" id="KW-0227">DNA damage</keyword>
<dbReference type="HAMAP" id="MF_00614">
    <property type="entry name" value="Fen"/>
    <property type="match status" value="1"/>
</dbReference>
<comment type="cofactor">
    <cofactor evidence="11">
        <name>Mg(2+)</name>
        <dbReference type="ChEBI" id="CHEBI:18420"/>
    </cofactor>
    <text evidence="11">Binds 2 magnesium ions per subunit. They probably participate in the reaction catalyzed by the enzyme. May bind an additional third magnesium ion after substrate binding.</text>
</comment>
<dbReference type="Pfam" id="PF00412">
    <property type="entry name" value="LIM"/>
    <property type="match status" value="1"/>
</dbReference>
<keyword evidence="8 11" id="KW-0269">Exonuclease</keyword>
<evidence type="ECO:0000256" key="13">
    <source>
        <dbReference type="SAM" id="MobiDB-lite"/>
    </source>
</evidence>
<name>A0ABQ0MCE0_MYCCL</name>
<dbReference type="SUPFAM" id="SSF54637">
    <property type="entry name" value="Thioesterase/thiol ester dehydrase-isomerase"/>
    <property type="match status" value="1"/>
</dbReference>
<keyword evidence="6 11" id="KW-0378">Hydrolase</keyword>
<dbReference type="SMART" id="SM00485">
    <property type="entry name" value="XPGN"/>
    <property type="match status" value="1"/>
</dbReference>
<dbReference type="SUPFAM" id="SSF47807">
    <property type="entry name" value="5' to 3' exonuclease, C-terminal subdomain"/>
    <property type="match status" value="1"/>
</dbReference>
<dbReference type="InterPro" id="IPR006084">
    <property type="entry name" value="XPG/Rad2"/>
</dbReference>
<evidence type="ECO:0000256" key="3">
    <source>
        <dbReference type="ARBA" id="ARBA00022723"/>
    </source>
</evidence>
<evidence type="ECO:0000256" key="12">
    <source>
        <dbReference type="PROSITE-ProRule" id="PRU00125"/>
    </source>
</evidence>
<comment type="subcellular location">
    <subcellularLocation>
        <location evidence="11">Nucleus</location>
        <location evidence="11">Nucleolus</location>
    </subcellularLocation>
    <subcellularLocation>
        <location evidence="11">Nucleus</location>
        <location evidence="11">Nucleoplasm</location>
    </subcellularLocation>
    <subcellularLocation>
        <location evidence="11">Mitochondrion</location>
    </subcellularLocation>
    <text evidence="11">Resides mostly in the nucleoli and relocalizes to the nucleoplasm upon DNA damage.</text>
</comment>
<dbReference type="Gene3D" id="2.10.110.10">
    <property type="entry name" value="Cysteine Rich Protein"/>
    <property type="match status" value="2"/>
</dbReference>
<feature type="compositionally biased region" description="Polar residues" evidence="13">
    <location>
        <begin position="253"/>
        <end position="271"/>
    </location>
</feature>
<proteinExistence type="inferred from homology"/>
<evidence type="ECO:0000256" key="8">
    <source>
        <dbReference type="ARBA" id="ARBA00022839"/>
    </source>
</evidence>
<feature type="compositionally biased region" description="Low complexity" evidence="13">
    <location>
        <begin position="462"/>
        <end position="483"/>
    </location>
</feature>
<evidence type="ECO:0000256" key="2">
    <source>
        <dbReference type="ARBA" id="ARBA00022722"/>
    </source>
</evidence>
<feature type="compositionally biased region" description="Acidic residues" evidence="13">
    <location>
        <begin position="315"/>
        <end position="325"/>
    </location>
</feature>
<evidence type="ECO:0000313" key="15">
    <source>
        <dbReference type="EMBL" id="GAT60878.1"/>
    </source>
</evidence>
<keyword evidence="11" id="KW-0539">Nucleus</keyword>
<evidence type="ECO:0000256" key="9">
    <source>
        <dbReference type="ARBA" id="ARBA00022842"/>
    </source>
</evidence>
<comment type="function">
    <text evidence="11">Structure-specific nuclease with 5'-flap endonuclease and 5'-3' exonuclease activities involved in DNA replication and repair. During DNA replication, cleaves the 5'-overhanging flap structure that is generated by displacement synthesis when DNA polymerase encounters the 5'-end of a downstream Okazaki fragment. It enters the flap from the 5'-end and then tracks to cleave the flap base, leaving a nick for ligation. Also involved in the long patch base excision repair (LP-BER) pathway, by cleaving within the apurinic/apyrimidinic (AP) site-terminated flap. Acts as a genome stabilization factor that prevents flaps from equilibrating into structures that lead to duplications and deletions. Also possesses 5'-3' exonuclease activity on nicked or gapped double-stranded DNA, and exhibits RNase H activity. Also involved in replication and repair of rDNA and in repairing mitochondrial DNA.</text>
</comment>
<dbReference type="SUPFAM" id="SSF57716">
    <property type="entry name" value="Glucocorticoid receptor-like (DNA-binding domain)"/>
    <property type="match status" value="2"/>
</dbReference>
<evidence type="ECO:0000256" key="4">
    <source>
        <dbReference type="ARBA" id="ARBA00022759"/>
    </source>
</evidence>
<gene>
    <name evidence="15" type="ORF">MCHLO_16970</name>
</gene>
<sequence>MSHHSYSYAQPPYQQPYDPRQYPQSHFQPPYPQSQPQHQYYAQPPQPPYPYPPPQHPQYAPPPPSQRPRSSLGHVHSHSLGGYVNPPPIAPSAWQAQAMQTAQAQIQAQPRVQPAQPGGRPLPAPRRADTLPPTPTNSRPLPTPTPSVIPRSPGQRHSLDLGRNQVPRPRSPSPEKAPVETESQIRRRASPPRFTGGSGSWTDVPPRPAQLPEPTSPAVTVSKASGFKDLLSGPAPQLEGGKFVPLWKRALITNGNTPAPTNSRPLPTPSKTPAVPAAPAEPAAPSGGLKRGGSLHIRSPASTKVEKSPTPSPEPSDDESESESDAETRTSVTDSRPGDSESEEESASETEDHVVSPVSPSGIRDLPRPPSMDARASTSALPQPPVMRSAAFEGRSAPGMMENTGSSRTLMFAAAGLPSSNGKPSGWPAGIPPLPRTPGNSSIRRDVGDLEDSPPVSNMRRGPSSSSASGISGLPGSPLKSPSFNPAPASRPPIPTFTITGAAPPTPKPPIPTFTVSGPSPAVPTISLPDDKPPPAVPTINLPGDDNDGPSISVEEVDTKPRQPPQIFEVPGISVASGVPSQGSRALPPNPPNVRQLRGIACGGCNKYIVGRIVNAMGLRWHPECFRCCVCSENLELVSSYERDGRPYCHLDYHENFAPRCFSCKTPIVDESFISLDDPELGKRTYHEQHFFCSECGDPFLPPSQPRAKGELAFSGDGAFMSDDVGFTVYKGTTMSERKARSRENYPFFLQYRTRWSDNDQYQHVNNTTYYLWFDSIINTYLQEHCGQNPASSPLIGLVISSWCEFFAPVSFPEVVDLGLRVAKLGSSSVSYEVGVFAAGKQTAAAVGGYTHVETRDVTRLPTLTWTTTMGIKGLTGLLSEHAPDSIKEHDIKTLFGRKVAIDASMSIYQFLIAVRQKDGELLTNDAGETTSHLMGFFYRTIRIVENGIKPAYVFDGKPPELKKGVLSKRFEKREEAKEGGEEAKEVGTAEDVDKFSRRQVKVTREHNEECRRLLKLMGIPVIVAPSEAEAQCAELARGGKVYAAGSEDMDTLTFSAPILFRHLTFSEAKKQPISEINLKAALEGLDMDMSQFIDLCILLGCDYLEPIKGVGPKSALKLIREHGGLKGVVKHLRGKAAEKAAAEPSEDEEEEEPAPTSDLEKPSDDEDDEPKPKPKPKKKAKGKGKGGMAIPEEWPWEEAKKLFEKPDVTPAAEVELEWNQPDLDGLLQFLVVEKGFNEDRVRKGVEKLTKFLNAKQQGRLDGFFTVKPKDKKEPAKKGKEPVKKGTKRKGDDKAESSSSKKAKTKK</sequence>
<dbReference type="Gene3D" id="1.10.150.20">
    <property type="entry name" value="5' to 3' exonuclease, C-terminal subdomain"/>
    <property type="match status" value="1"/>
</dbReference>
<keyword evidence="11" id="KW-0597">Phosphoprotein</keyword>
<dbReference type="CDD" id="cd09907">
    <property type="entry name" value="H3TH_FEN1-Euk"/>
    <property type="match status" value="1"/>
</dbReference>
<keyword evidence="7 12" id="KW-0862">Zinc</keyword>
<dbReference type="Pfam" id="PF00867">
    <property type="entry name" value="XPG_I"/>
    <property type="match status" value="1"/>
</dbReference>
<evidence type="ECO:0000256" key="11">
    <source>
        <dbReference type="HAMAP-Rule" id="MF_03140"/>
    </source>
</evidence>
<feature type="compositionally biased region" description="Acidic residues" evidence="13">
    <location>
        <begin position="340"/>
        <end position="349"/>
    </location>
</feature>
<dbReference type="CDD" id="cd08368">
    <property type="entry name" value="LIM"/>
    <property type="match status" value="1"/>
</dbReference>
<dbReference type="InterPro" id="IPR008918">
    <property type="entry name" value="HhH2"/>
</dbReference>
<dbReference type="PROSITE" id="PS00478">
    <property type="entry name" value="LIM_DOMAIN_1"/>
    <property type="match status" value="2"/>
</dbReference>
<keyword evidence="2 11" id="KW-0540">Nuclease</keyword>
<dbReference type="InterPro" id="IPR006683">
    <property type="entry name" value="Thioestr_dom"/>
</dbReference>
<keyword evidence="11" id="KW-0496">Mitochondrion</keyword>
<dbReference type="SMART" id="SM00484">
    <property type="entry name" value="XPGI"/>
    <property type="match status" value="1"/>
</dbReference>
<protein>
    <recommendedName>
        <fullName evidence="11">Flap endonuclease 1</fullName>
        <shortName evidence="11">FEN-1</shortName>
        <ecNumber evidence="11">3.1.-.-</ecNumber>
    </recommendedName>
    <alternativeName>
        <fullName evidence="11">Flap structure-specific endonuclease 1</fullName>
    </alternativeName>
</protein>
<feature type="compositionally biased region" description="Low complexity" evidence="13">
    <location>
        <begin position="70"/>
        <end position="82"/>
    </location>
</feature>
<keyword evidence="1 11" id="KW-0235">DNA replication</keyword>
<evidence type="ECO:0000256" key="5">
    <source>
        <dbReference type="ARBA" id="ARBA00022763"/>
    </source>
</evidence>
<dbReference type="InterPro" id="IPR036279">
    <property type="entry name" value="5-3_exonuclease_C_sf"/>
</dbReference>
<dbReference type="PROSITE" id="PS50023">
    <property type="entry name" value="LIM_DOMAIN_2"/>
    <property type="match status" value="1"/>
</dbReference>
<dbReference type="InterPro" id="IPR029069">
    <property type="entry name" value="HotDog_dom_sf"/>
</dbReference>
<dbReference type="PRINTS" id="PR00853">
    <property type="entry name" value="XPGRADSUPER"/>
</dbReference>
<feature type="compositionally biased region" description="Low complexity" evidence="13">
    <location>
        <begin position="1"/>
        <end position="43"/>
    </location>
</feature>
<evidence type="ECO:0000313" key="16">
    <source>
        <dbReference type="Proteomes" id="UP000815677"/>
    </source>
</evidence>
<dbReference type="CDD" id="cd00586">
    <property type="entry name" value="4HBT"/>
    <property type="match status" value="1"/>
</dbReference>
<dbReference type="InterPro" id="IPR029060">
    <property type="entry name" value="PIN-like_dom_sf"/>
</dbReference>
<evidence type="ECO:0000256" key="10">
    <source>
        <dbReference type="ARBA" id="ARBA00023204"/>
    </source>
</evidence>
<keyword evidence="12" id="KW-0440">LIM domain</keyword>
<keyword evidence="10 11" id="KW-0234">DNA repair</keyword>
<dbReference type="SMART" id="SM00132">
    <property type="entry name" value="LIM"/>
    <property type="match status" value="2"/>
</dbReference>
<feature type="compositionally biased region" description="Pro residues" evidence="13">
    <location>
        <begin position="44"/>
        <end position="66"/>
    </location>
</feature>
<dbReference type="Proteomes" id="UP000815677">
    <property type="component" value="Unassembled WGS sequence"/>
</dbReference>
<feature type="region of interest" description="Disordered" evidence="13">
    <location>
        <begin position="253"/>
        <end position="493"/>
    </location>
</feature>
<feature type="domain" description="LIM zinc-binding" evidence="14">
    <location>
        <begin position="600"/>
        <end position="659"/>
    </location>
</feature>
<feature type="region of interest" description="Disordered" evidence="13">
    <location>
        <begin position="1"/>
        <end position="221"/>
    </location>
</feature>
<feature type="compositionally biased region" description="Low complexity" evidence="13">
    <location>
        <begin position="93"/>
        <end position="121"/>
    </location>
</feature>
<evidence type="ECO:0000259" key="14">
    <source>
        <dbReference type="PROSITE" id="PS50023"/>
    </source>
</evidence>
<dbReference type="InterPro" id="IPR006085">
    <property type="entry name" value="XPG_DNA_repair_N"/>
</dbReference>
<feature type="compositionally biased region" description="Low complexity" evidence="13">
    <location>
        <begin position="273"/>
        <end position="285"/>
    </location>
</feature>
<dbReference type="InterPro" id="IPR019974">
    <property type="entry name" value="XPG_CS"/>
</dbReference>
<dbReference type="InterPro" id="IPR001781">
    <property type="entry name" value="Znf_LIM"/>
</dbReference>
<organism evidence="15 16">
    <name type="scientific">Mycena chlorophos</name>
    <name type="common">Agaric fungus</name>
    <name type="synonym">Agaricus chlorophos</name>
    <dbReference type="NCBI Taxonomy" id="658473"/>
    <lineage>
        <taxon>Eukaryota</taxon>
        <taxon>Fungi</taxon>
        <taxon>Dikarya</taxon>
        <taxon>Basidiomycota</taxon>
        <taxon>Agaricomycotina</taxon>
        <taxon>Agaricomycetes</taxon>
        <taxon>Agaricomycetidae</taxon>
        <taxon>Agaricales</taxon>
        <taxon>Marasmiineae</taxon>
        <taxon>Mycenaceae</taxon>
        <taxon>Mycena</taxon>
    </lineage>
</organism>
<comment type="similarity">
    <text evidence="11">Belongs to the XPG/RAD2 endonuclease family. FEN1 subfamily.</text>
</comment>
<evidence type="ECO:0000256" key="6">
    <source>
        <dbReference type="ARBA" id="ARBA00022801"/>
    </source>
</evidence>
<dbReference type="PROSITE" id="PS00842">
    <property type="entry name" value="XPG_2"/>
    <property type="match status" value="1"/>
</dbReference>
<dbReference type="SUPFAM" id="SSF88723">
    <property type="entry name" value="PIN domain-like"/>
    <property type="match status" value="1"/>
</dbReference>
<dbReference type="Pfam" id="PF03061">
    <property type="entry name" value="4HBT"/>
    <property type="match status" value="1"/>
</dbReference>
<keyword evidence="4 11" id="KW-0255">Endonuclease</keyword>
<dbReference type="Pfam" id="PF00752">
    <property type="entry name" value="XPG_N"/>
    <property type="match status" value="1"/>
</dbReference>
<keyword evidence="3 11" id="KW-0479">Metal-binding</keyword>
<keyword evidence="16" id="KW-1185">Reference proteome</keyword>
<feature type="compositionally biased region" description="Pro residues" evidence="13">
    <location>
        <begin position="205"/>
        <end position="215"/>
    </location>
</feature>
<feature type="compositionally biased region" description="Basic and acidic residues" evidence="13">
    <location>
        <begin position="1268"/>
        <end position="1296"/>
    </location>
</feature>
<keyword evidence="9 11" id="KW-0460">Magnesium</keyword>
<feature type="compositionally biased region" description="Basic residues" evidence="13">
    <location>
        <begin position="1174"/>
        <end position="1185"/>
    </location>
</feature>
<dbReference type="EMBL" id="DF849967">
    <property type="protein sequence ID" value="GAT60878.1"/>
    <property type="molecule type" value="Genomic_DNA"/>
</dbReference>
<evidence type="ECO:0000256" key="1">
    <source>
        <dbReference type="ARBA" id="ARBA00022705"/>
    </source>
</evidence>
<dbReference type="CDD" id="cd09867">
    <property type="entry name" value="PIN_FEN1"/>
    <property type="match status" value="1"/>
</dbReference>
<dbReference type="PANTHER" id="PTHR11081">
    <property type="entry name" value="FLAP ENDONUCLEASE FAMILY MEMBER"/>
    <property type="match status" value="1"/>
</dbReference>
<dbReference type="EC" id="3.1.-.-" evidence="11"/>